<evidence type="ECO:0000313" key="3">
    <source>
        <dbReference type="EMBL" id="EPD32856.1"/>
    </source>
</evidence>
<reference evidence="3 4" key="1">
    <citation type="submission" date="2013-04" db="EMBL/GenBank/DDBJ databases">
        <title>The Genome Sequence of Propionimicrobium lymphophilum ACS-093-V-SCH5.</title>
        <authorList>
            <consortium name="The Broad Institute Genomics Platform"/>
            <person name="Earl A."/>
            <person name="Ward D."/>
            <person name="Feldgarden M."/>
            <person name="Gevers D."/>
            <person name="Saerens B."/>
            <person name="Vaneechoutte M."/>
            <person name="Walker B."/>
            <person name="Young S."/>
            <person name="Zeng Q."/>
            <person name="Gargeya S."/>
            <person name="Fitzgerald M."/>
            <person name="Haas B."/>
            <person name="Abouelleil A."/>
            <person name="Allen A.W."/>
            <person name="Alvarado L."/>
            <person name="Arachchi H.M."/>
            <person name="Berlin A.M."/>
            <person name="Chapman S.B."/>
            <person name="Gainer-Dewar J."/>
            <person name="Goldberg J."/>
            <person name="Griggs A."/>
            <person name="Gujja S."/>
            <person name="Hansen M."/>
            <person name="Howarth C."/>
            <person name="Imamovic A."/>
            <person name="Ireland A."/>
            <person name="Larimer J."/>
            <person name="McCowan C."/>
            <person name="Murphy C."/>
            <person name="Pearson M."/>
            <person name="Poon T.W."/>
            <person name="Priest M."/>
            <person name="Roberts A."/>
            <person name="Saif S."/>
            <person name="Shea T."/>
            <person name="Sisk P."/>
            <person name="Sykes S."/>
            <person name="Wortman J."/>
            <person name="Nusbaum C."/>
            <person name="Birren B."/>
        </authorList>
    </citation>
    <scope>NUCLEOTIDE SEQUENCE [LARGE SCALE GENOMIC DNA]</scope>
    <source>
        <strain evidence="3 4">ACS-093-V-SCH5</strain>
    </source>
</reference>
<evidence type="ECO:0000313" key="4">
    <source>
        <dbReference type="Proteomes" id="UP000014417"/>
    </source>
</evidence>
<proteinExistence type="predicted"/>
<evidence type="ECO:0000256" key="1">
    <source>
        <dbReference type="SAM" id="MobiDB-lite"/>
    </source>
</evidence>
<name>S2W143_9ACTN</name>
<dbReference type="Pfam" id="PF01580">
    <property type="entry name" value="FtsK_SpoIIIE"/>
    <property type="match status" value="1"/>
</dbReference>
<evidence type="ECO:0000259" key="2">
    <source>
        <dbReference type="Pfam" id="PF01580"/>
    </source>
</evidence>
<keyword evidence="4" id="KW-1185">Reference proteome</keyword>
<dbReference type="AlphaFoldDB" id="S2W143"/>
<dbReference type="GO" id="GO:0003677">
    <property type="term" value="F:DNA binding"/>
    <property type="evidence" value="ECO:0007669"/>
    <property type="project" value="InterPro"/>
</dbReference>
<dbReference type="SUPFAM" id="SSF52540">
    <property type="entry name" value="P-loop containing nucleoside triphosphate hydrolases"/>
    <property type="match status" value="1"/>
</dbReference>
<dbReference type="HOGENOM" id="CLU_472253_0_0_11"/>
<feature type="region of interest" description="Disordered" evidence="1">
    <location>
        <begin position="504"/>
        <end position="526"/>
    </location>
</feature>
<dbReference type="RefSeq" id="WP_016455996.1">
    <property type="nucleotide sequence ID" value="NZ_KE150269.1"/>
</dbReference>
<comment type="caution">
    <text evidence="3">The sequence shown here is derived from an EMBL/GenBank/DDBJ whole genome shotgun (WGS) entry which is preliminary data.</text>
</comment>
<sequence>MEKISVPIPAQVKDFSIARHGDAVCKAVAAKRGSGWQIASVDKAARMIHLTRGRDVIEVSGRTVSVPAGTKPTDGDKIAQQLADQYPGYYMTSFEPYLGRAEICQLSDDVARARGAVATALGVKPWEVSVAERPKGGYLIKLPRIYMPSKHDEKLYEVATLVVGRPGWYVETDPNALTAQIIPAALPTFPGSVEYPSGEATIDSTPLGQSLASPGQKTGTNVSVEWNASAFMLLAGTPGSGKSNTLNHMITSALTCGMELVIVDTPMKAVDFDWCKDLCRPGGWGCDSGKAAATALALMHEEGTKRAEILRKKGVKNWLDLPPTERFKPILAVVDEMSGLVVPEPLPKGLPASSPLRKEVVEINTEKATISSYVRKIMAEGRFVGLRMIISTQATNANTGVPPSLRTLMGNVALQGVKPSKSARAQIFTNEPAMPQVPANVAEDGLAGRGVGVAQLEGQPPVVYKSFFAQTDQLRKLIDATNPPRCSNPSPTKAQIAQVFEVDEEGGSSKNDGYQGERAPSGKPAAQIAKEMGDDLGYKIATGAFGTGYEKANAMRHLAASGGNE</sequence>
<dbReference type="Proteomes" id="UP000014417">
    <property type="component" value="Unassembled WGS sequence"/>
</dbReference>
<feature type="domain" description="FtsK" evidence="2">
    <location>
        <begin position="218"/>
        <end position="389"/>
    </location>
</feature>
<protein>
    <recommendedName>
        <fullName evidence="2">FtsK domain-containing protein</fullName>
    </recommendedName>
</protein>
<organism evidence="3 4">
    <name type="scientific">Propionimicrobium lymphophilum ACS-093-V-SCH5</name>
    <dbReference type="NCBI Taxonomy" id="883161"/>
    <lineage>
        <taxon>Bacteria</taxon>
        <taxon>Bacillati</taxon>
        <taxon>Actinomycetota</taxon>
        <taxon>Actinomycetes</taxon>
        <taxon>Propionibacteriales</taxon>
        <taxon>Propionibacteriaceae</taxon>
        <taxon>Propionimicrobium</taxon>
    </lineage>
</organism>
<gene>
    <name evidence="3" type="ORF">HMPREF9306_01164</name>
</gene>
<dbReference type="GO" id="GO:0005524">
    <property type="term" value="F:ATP binding"/>
    <property type="evidence" value="ECO:0007669"/>
    <property type="project" value="InterPro"/>
</dbReference>
<dbReference type="STRING" id="883161.HMPREF9306_01164"/>
<dbReference type="EMBL" id="AGZR01000006">
    <property type="protein sequence ID" value="EPD32856.1"/>
    <property type="molecule type" value="Genomic_DNA"/>
</dbReference>
<dbReference type="Gene3D" id="3.40.50.300">
    <property type="entry name" value="P-loop containing nucleotide triphosphate hydrolases"/>
    <property type="match status" value="1"/>
</dbReference>
<accession>S2W143</accession>
<dbReference type="InterPro" id="IPR002543">
    <property type="entry name" value="FtsK_dom"/>
</dbReference>
<dbReference type="InterPro" id="IPR027417">
    <property type="entry name" value="P-loop_NTPase"/>
</dbReference>
<dbReference type="OrthoDB" id="3268000at2"/>